<accession>A0A4C1TVE5</accession>
<keyword evidence="2" id="KW-1185">Reference proteome</keyword>
<organism evidence="1 2">
    <name type="scientific">Eumeta variegata</name>
    <name type="common">Bagworm moth</name>
    <name type="synonym">Eumeta japonica</name>
    <dbReference type="NCBI Taxonomy" id="151549"/>
    <lineage>
        <taxon>Eukaryota</taxon>
        <taxon>Metazoa</taxon>
        <taxon>Ecdysozoa</taxon>
        <taxon>Arthropoda</taxon>
        <taxon>Hexapoda</taxon>
        <taxon>Insecta</taxon>
        <taxon>Pterygota</taxon>
        <taxon>Neoptera</taxon>
        <taxon>Endopterygota</taxon>
        <taxon>Lepidoptera</taxon>
        <taxon>Glossata</taxon>
        <taxon>Ditrysia</taxon>
        <taxon>Tineoidea</taxon>
        <taxon>Psychidae</taxon>
        <taxon>Oiketicinae</taxon>
        <taxon>Eumeta</taxon>
    </lineage>
</organism>
<name>A0A4C1TVE5_EUMVA</name>
<dbReference type="EMBL" id="BGZK01000092">
    <property type="protein sequence ID" value="GBP17970.1"/>
    <property type="molecule type" value="Genomic_DNA"/>
</dbReference>
<reference evidence="1 2" key="1">
    <citation type="journal article" date="2019" name="Commun. Biol.">
        <title>The bagworm genome reveals a unique fibroin gene that provides high tensile strength.</title>
        <authorList>
            <person name="Kono N."/>
            <person name="Nakamura H."/>
            <person name="Ohtoshi R."/>
            <person name="Tomita M."/>
            <person name="Numata K."/>
            <person name="Arakawa K."/>
        </authorList>
    </citation>
    <scope>NUCLEOTIDE SEQUENCE [LARGE SCALE GENOMIC DNA]</scope>
</reference>
<dbReference type="AlphaFoldDB" id="A0A4C1TVE5"/>
<evidence type="ECO:0000313" key="1">
    <source>
        <dbReference type="EMBL" id="GBP17970.1"/>
    </source>
</evidence>
<gene>
    <name evidence="1" type="ORF">EVAR_16912_1</name>
</gene>
<proteinExistence type="predicted"/>
<evidence type="ECO:0000313" key="2">
    <source>
        <dbReference type="Proteomes" id="UP000299102"/>
    </source>
</evidence>
<comment type="caution">
    <text evidence="1">The sequence shown here is derived from an EMBL/GenBank/DDBJ whole genome shotgun (WGS) entry which is preliminary data.</text>
</comment>
<sequence length="148" mass="16956">MTRNCSRWGTAQRRAFARFTRNEGVRVWSALLDRTLIYLKVHLRHLTMWPPWRVLGRTFRHPNVSSDGRTSPCVTCGRAGDGADVCIYRTIDTRIERKVYVILCKQAVPSILRVRRRRSGGVTLLGATEQTWAPATCVCVSPEVWDRV</sequence>
<dbReference type="Proteomes" id="UP000299102">
    <property type="component" value="Unassembled WGS sequence"/>
</dbReference>
<protein>
    <submittedName>
        <fullName evidence="1">Uncharacterized protein</fullName>
    </submittedName>
</protein>